<keyword evidence="3" id="KW-1185">Reference proteome</keyword>
<keyword evidence="1" id="KW-0812">Transmembrane</keyword>
<evidence type="ECO:0000256" key="1">
    <source>
        <dbReference type="SAM" id="Phobius"/>
    </source>
</evidence>
<name>A0A9X3DYC5_9HYPH</name>
<sequence>MPLRSPFDAIAAAARDGRGAFAAGSPYARRSRDRYRAVAMARKHPEELGVVLRLVAVMAFFAAMATLLFWLAR</sequence>
<dbReference type="AlphaFoldDB" id="A0A9X3DYC5"/>
<comment type="caution">
    <text evidence="2">The sequence shown here is derived from an EMBL/GenBank/DDBJ whole genome shotgun (WGS) entry which is preliminary data.</text>
</comment>
<feature type="transmembrane region" description="Helical" evidence="1">
    <location>
        <begin position="50"/>
        <end position="72"/>
    </location>
</feature>
<protein>
    <submittedName>
        <fullName evidence="2">Uncharacterized protein</fullName>
    </submittedName>
</protein>
<accession>A0A9X3DYC5</accession>
<gene>
    <name evidence="2" type="ORF">OSH07_03285</name>
</gene>
<dbReference type="EMBL" id="JAPKNK010000001">
    <property type="protein sequence ID" value="MCX5568209.1"/>
    <property type="molecule type" value="Genomic_DNA"/>
</dbReference>
<proteinExistence type="predicted"/>
<dbReference type="RefSeq" id="WP_266337162.1">
    <property type="nucleotide sequence ID" value="NZ_JAPKNK010000001.1"/>
</dbReference>
<evidence type="ECO:0000313" key="2">
    <source>
        <dbReference type="EMBL" id="MCX5568209.1"/>
    </source>
</evidence>
<dbReference type="Proteomes" id="UP001144805">
    <property type="component" value="Unassembled WGS sequence"/>
</dbReference>
<keyword evidence="1" id="KW-1133">Transmembrane helix</keyword>
<organism evidence="2 3">
    <name type="scientific">Kaistia nematophila</name>
    <dbReference type="NCBI Taxonomy" id="2994654"/>
    <lineage>
        <taxon>Bacteria</taxon>
        <taxon>Pseudomonadati</taxon>
        <taxon>Pseudomonadota</taxon>
        <taxon>Alphaproteobacteria</taxon>
        <taxon>Hyphomicrobiales</taxon>
        <taxon>Kaistiaceae</taxon>
        <taxon>Kaistia</taxon>
    </lineage>
</organism>
<evidence type="ECO:0000313" key="3">
    <source>
        <dbReference type="Proteomes" id="UP001144805"/>
    </source>
</evidence>
<keyword evidence="1" id="KW-0472">Membrane</keyword>
<reference evidence="2" key="1">
    <citation type="submission" date="2022-11" db="EMBL/GenBank/DDBJ databases">
        <title>Biodiversity and phylogenetic relationships of bacteria.</title>
        <authorList>
            <person name="Machado R.A.R."/>
            <person name="Bhat A."/>
            <person name="Loulou A."/>
            <person name="Kallel S."/>
        </authorList>
    </citation>
    <scope>NUCLEOTIDE SEQUENCE</scope>
    <source>
        <strain evidence="2">K-TC2</strain>
    </source>
</reference>